<dbReference type="RefSeq" id="WP_068603594.1">
    <property type="nucleotide sequence ID" value="NZ_CP011388.1"/>
</dbReference>
<accession>A0A172TDV5</accession>
<dbReference type="KEGG" id="pswu:SY83_01520"/>
<sequence length="85" mass="9523">MISAYLVILSLFLVPVIALMLFLTFGLKKSHVRVSKILTVVALIMIVGGIFQSLYYGIAKPTNLALYILLTIIFILAQKRNNRIN</sequence>
<dbReference type="EMBL" id="CP011388">
    <property type="protein sequence ID" value="ANE45225.1"/>
    <property type="molecule type" value="Genomic_DNA"/>
</dbReference>
<keyword evidence="1" id="KW-0472">Membrane</keyword>
<feature type="transmembrane region" description="Helical" evidence="1">
    <location>
        <begin position="6"/>
        <end position="25"/>
    </location>
</feature>
<dbReference type="PATRIC" id="fig|1178515.4.peg.280"/>
<evidence type="ECO:0000256" key="1">
    <source>
        <dbReference type="SAM" id="Phobius"/>
    </source>
</evidence>
<proteinExistence type="predicted"/>
<evidence type="ECO:0000313" key="3">
    <source>
        <dbReference type="Proteomes" id="UP000076927"/>
    </source>
</evidence>
<name>A0A172TDV5_9BACL</name>
<organism evidence="2 3">
    <name type="scientific">Paenibacillus swuensis</name>
    <dbReference type="NCBI Taxonomy" id="1178515"/>
    <lineage>
        <taxon>Bacteria</taxon>
        <taxon>Bacillati</taxon>
        <taxon>Bacillota</taxon>
        <taxon>Bacilli</taxon>
        <taxon>Bacillales</taxon>
        <taxon>Paenibacillaceae</taxon>
        <taxon>Paenibacillus</taxon>
    </lineage>
</organism>
<dbReference type="AlphaFoldDB" id="A0A172TDV5"/>
<reference evidence="2 3" key="1">
    <citation type="submission" date="2015-01" db="EMBL/GenBank/DDBJ databases">
        <title>Paenibacillus swuensis/DY6/whole genome sequencing.</title>
        <authorList>
            <person name="Kim M.K."/>
            <person name="Srinivasan S."/>
            <person name="Lee J.-J."/>
        </authorList>
    </citation>
    <scope>NUCLEOTIDE SEQUENCE [LARGE SCALE GENOMIC DNA]</scope>
    <source>
        <strain evidence="2 3">DY6</strain>
    </source>
</reference>
<protein>
    <submittedName>
        <fullName evidence="2">Uncharacterized protein</fullName>
    </submittedName>
</protein>
<gene>
    <name evidence="2" type="ORF">SY83_01520</name>
</gene>
<keyword evidence="1" id="KW-0812">Transmembrane</keyword>
<keyword evidence="3" id="KW-1185">Reference proteome</keyword>
<keyword evidence="1" id="KW-1133">Transmembrane helix</keyword>
<dbReference type="Proteomes" id="UP000076927">
    <property type="component" value="Chromosome"/>
</dbReference>
<evidence type="ECO:0000313" key="2">
    <source>
        <dbReference type="EMBL" id="ANE45225.1"/>
    </source>
</evidence>
<feature type="transmembrane region" description="Helical" evidence="1">
    <location>
        <begin position="37"/>
        <end position="58"/>
    </location>
</feature>
<feature type="transmembrane region" description="Helical" evidence="1">
    <location>
        <begin position="64"/>
        <end position="81"/>
    </location>
</feature>